<evidence type="ECO:0000259" key="3">
    <source>
        <dbReference type="Pfam" id="PF00437"/>
    </source>
</evidence>
<protein>
    <recommendedName>
        <fullName evidence="3">Bacterial type II secretion system protein E domain-containing protein</fullName>
    </recommendedName>
</protein>
<organism evidence="4 5">
    <name type="scientific">Microbacterium panaciterrae</name>
    <dbReference type="NCBI Taxonomy" id="985759"/>
    <lineage>
        <taxon>Bacteria</taxon>
        <taxon>Bacillati</taxon>
        <taxon>Actinomycetota</taxon>
        <taxon>Actinomycetes</taxon>
        <taxon>Micrococcales</taxon>
        <taxon>Microbacteriaceae</taxon>
        <taxon>Microbacterium</taxon>
    </lineage>
</organism>
<dbReference type="Pfam" id="PF00437">
    <property type="entry name" value="T2SSE"/>
    <property type="match status" value="1"/>
</dbReference>
<feature type="region of interest" description="Disordered" evidence="2">
    <location>
        <begin position="1"/>
        <end position="41"/>
    </location>
</feature>
<dbReference type="InterPro" id="IPR050921">
    <property type="entry name" value="T4SS_GSP_E_ATPase"/>
</dbReference>
<evidence type="ECO:0000256" key="1">
    <source>
        <dbReference type="ARBA" id="ARBA00006611"/>
    </source>
</evidence>
<dbReference type="Gene3D" id="3.40.50.300">
    <property type="entry name" value="P-loop containing nucleotide triphosphate hydrolases"/>
    <property type="match status" value="1"/>
</dbReference>
<accession>A0ABP8PTV5</accession>
<gene>
    <name evidence="4" type="ORF">GCM10023171_37170</name>
</gene>
<dbReference type="PANTHER" id="PTHR30486">
    <property type="entry name" value="TWITCHING MOTILITY PROTEIN PILT"/>
    <property type="match status" value="1"/>
</dbReference>
<reference evidence="5" key="1">
    <citation type="journal article" date="2019" name="Int. J. Syst. Evol. Microbiol.">
        <title>The Global Catalogue of Microorganisms (GCM) 10K type strain sequencing project: providing services to taxonomists for standard genome sequencing and annotation.</title>
        <authorList>
            <consortium name="The Broad Institute Genomics Platform"/>
            <consortium name="The Broad Institute Genome Sequencing Center for Infectious Disease"/>
            <person name="Wu L."/>
            <person name="Ma J."/>
        </authorList>
    </citation>
    <scope>NUCLEOTIDE SEQUENCE [LARGE SCALE GENOMIC DNA]</scope>
    <source>
        <strain evidence="5">JCM 17839</strain>
    </source>
</reference>
<comment type="caution">
    <text evidence="4">The sequence shown here is derived from an EMBL/GenBank/DDBJ whole genome shotgun (WGS) entry which is preliminary data.</text>
</comment>
<keyword evidence="5" id="KW-1185">Reference proteome</keyword>
<comment type="similarity">
    <text evidence="1">Belongs to the GSP E family.</text>
</comment>
<dbReference type="InterPro" id="IPR001482">
    <property type="entry name" value="T2SS/T4SS_dom"/>
</dbReference>
<dbReference type="EMBL" id="BAABGP010000037">
    <property type="protein sequence ID" value="GAA4492290.1"/>
    <property type="molecule type" value="Genomic_DNA"/>
</dbReference>
<name>A0ABP8PTV5_9MICO</name>
<proteinExistence type="inferred from homology"/>
<dbReference type="SUPFAM" id="SSF52540">
    <property type="entry name" value="P-loop containing nucleoside triphosphate hydrolases"/>
    <property type="match status" value="1"/>
</dbReference>
<evidence type="ECO:0000313" key="5">
    <source>
        <dbReference type="Proteomes" id="UP001500731"/>
    </source>
</evidence>
<dbReference type="InterPro" id="IPR027417">
    <property type="entry name" value="P-loop_NTPase"/>
</dbReference>
<dbReference type="Proteomes" id="UP001500731">
    <property type="component" value="Unassembled WGS sequence"/>
</dbReference>
<dbReference type="PANTHER" id="PTHR30486:SF6">
    <property type="entry name" value="TYPE IV PILUS RETRACTATION ATPASE PILT"/>
    <property type="match status" value="1"/>
</dbReference>
<evidence type="ECO:0000313" key="4">
    <source>
        <dbReference type="EMBL" id="GAA4492290.1"/>
    </source>
</evidence>
<evidence type="ECO:0000256" key="2">
    <source>
        <dbReference type="SAM" id="MobiDB-lite"/>
    </source>
</evidence>
<sequence>MSDPRDLDPDEVEITTRPYFDDLGTRPAPAPTPTTPPRVRGNNHLLAAATGRPPLHIVDDEDAAQAGTRRDRKAARSVTQDDVLQNRGAAWIEPTGYLDVDWDVVMELTREIPVADIDAGERDRGSFDVATASAGPETPAEERTWLEIERLINHYVNRQITKLGADHDWSPLKRGQYRQAIFDQAHRYGRLQQYLREENVEDISIVGFGNVVVTKTTGLKERRPPIARSDRELDDMVGEIASYRGRSFARPGGRLNLDIGGARLSATGYSSVTNVTIRNHGYVDIGLNDMVRVGTINQDIATFLGAASRANLCQLIAGYPGDGKTTFVRALAAEFPPEEKISTIETERELYLNKLPERHWQVQDLQYVPPQSAGADSAAGITLDQCLDDALRASVQRIIYAEVKSIEGPSAMKAMLAGKGVISTIHARSADDAIHRFADILMSENGLSDDTVPLRQIGRSIHLILYIEKIQNPDGTLRRVVTEVAEIVLNDKHQPMAKPLFLYDPDLDTWTTPEEPTKETAKRLRRAGYVWPYRKGNA</sequence>
<dbReference type="Gene3D" id="3.30.450.380">
    <property type="match status" value="1"/>
</dbReference>
<dbReference type="RefSeq" id="WP_345189011.1">
    <property type="nucleotide sequence ID" value="NZ_BAABGP010000037.1"/>
</dbReference>
<feature type="domain" description="Bacterial type II secretion system protein E" evidence="3">
    <location>
        <begin position="253"/>
        <end position="457"/>
    </location>
</feature>